<accession>A0A9Q1KMH8</accession>
<evidence type="ECO:0000313" key="1">
    <source>
        <dbReference type="EMBL" id="KAJ8445987.1"/>
    </source>
</evidence>
<dbReference type="EMBL" id="JAKOGI010000064">
    <property type="protein sequence ID" value="KAJ8445987.1"/>
    <property type="molecule type" value="Genomic_DNA"/>
</dbReference>
<organism evidence="1 2">
    <name type="scientific">Carnegiea gigantea</name>
    <dbReference type="NCBI Taxonomy" id="171969"/>
    <lineage>
        <taxon>Eukaryota</taxon>
        <taxon>Viridiplantae</taxon>
        <taxon>Streptophyta</taxon>
        <taxon>Embryophyta</taxon>
        <taxon>Tracheophyta</taxon>
        <taxon>Spermatophyta</taxon>
        <taxon>Magnoliopsida</taxon>
        <taxon>eudicotyledons</taxon>
        <taxon>Gunneridae</taxon>
        <taxon>Pentapetalae</taxon>
        <taxon>Caryophyllales</taxon>
        <taxon>Cactineae</taxon>
        <taxon>Cactaceae</taxon>
        <taxon>Cactoideae</taxon>
        <taxon>Echinocereeae</taxon>
        <taxon>Carnegiea</taxon>
    </lineage>
</organism>
<proteinExistence type="predicted"/>
<keyword evidence="2" id="KW-1185">Reference proteome</keyword>
<comment type="caution">
    <text evidence="1">The sequence shown here is derived from an EMBL/GenBank/DDBJ whole genome shotgun (WGS) entry which is preliminary data.</text>
</comment>
<dbReference type="Proteomes" id="UP001153076">
    <property type="component" value="Unassembled WGS sequence"/>
</dbReference>
<reference evidence="1" key="1">
    <citation type="submission" date="2022-04" db="EMBL/GenBank/DDBJ databases">
        <title>Carnegiea gigantea Genome sequencing and assembly v2.</title>
        <authorList>
            <person name="Copetti D."/>
            <person name="Sanderson M.J."/>
            <person name="Burquez A."/>
            <person name="Wojciechowski M.F."/>
        </authorList>
    </citation>
    <scope>NUCLEOTIDE SEQUENCE</scope>
    <source>
        <strain evidence="1">SGP5-SGP5p</strain>
        <tissue evidence="1">Aerial part</tissue>
    </source>
</reference>
<dbReference type="OrthoDB" id="1938246at2759"/>
<dbReference type="AlphaFoldDB" id="A0A9Q1KMH8"/>
<name>A0A9Q1KMH8_9CARY</name>
<evidence type="ECO:0000313" key="2">
    <source>
        <dbReference type="Proteomes" id="UP001153076"/>
    </source>
</evidence>
<sequence>MDLSSKAGHGGQPPGGRCLCYRALTLESGGFWACRPCKHRTRTTSETQIDALSCKSENLKYGDLNTQWFHSRANMRRARNYIDHLGSRWLAGDGCSIEAWNSRWLPKPSTFKVITYKPSSLPDSFVHDLINYDNVCWHVGLVRDYFLPIDADVILAMPFLFGIPYDYEEQALECWGLVHSADCMENDLEPLLTTRYQALCLENM</sequence>
<gene>
    <name evidence="1" type="ORF">Cgig2_017490</name>
</gene>
<protein>
    <submittedName>
        <fullName evidence="1">Uncharacterized protein</fullName>
    </submittedName>
</protein>